<feature type="transmembrane region" description="Helical" evidence="7">
    <location>
        <begin position="344"/>
        <end position="365"/>
    </location>
</feature>
<feature type="transmembrane region" description="Helical" evidence="7">
    <location>
        <begin position="138"/>
        <end position="162"/>
    </location>
</feature>
<dbReference type="AlphaFoldDB" id="A0A369MXP8"/>
<dbReference type="GeneID" id="69510954"/>
<dbReference type="RefSeq" id="WP_015760638.1">
    <property type="nucleotide sequence ID" value="NZ_CABHNG010000001.1"/>
</dbReference>
<feature type="transmembrane region" description="Helical" evidence="7">
    <location>
        <begin position="372"/>
        <end position="393"/>
    </location>
</feature>
<dbReference type="Proteomes" id="UP000436429">
    <property type="component" value="Unassembled WGS sequence"/>
</dbReference>
<dbReference type="PANTHER" id="PTHR43652:SF6">
    <property type="entry name" value="ARGININE REPRESSOR"/>
    <property type="match status" value="1"/>
</dbReference>
<keyword evidence="2" id="KW-1003">Cell membrane</keyword>
<evidence type="ECO:0000256" key="2">
    <source>
        <dbReference type="ARBA" id="ARBA00022475"/>
    </source>
</evidence>
<comment type="subcellular location">
    <subcellularLocation>
        <location evidence="1">Cell membrane</location>
        <topology evidence="1">Multi-pass membrane protein</topology>
    </subcellularLocation>
</comment>
<feature type="transmembrane region" description="Helical" evidence="7">
    <location>
        <begin position="502"/>
        <end position="527"/>
    </location>
</feature>
<evidence type="ECO:0000313" key="8">
    <source>
        <dbReference type="EMBL" id="MVN31741.1"/>
    </source>
</evidence>
<feature type="transmembrane region" description="Helical" evidence="7">
    <location>
        <begin position="232"/>
        <end position="251"/>
    </location>
</feature>
<dbReference type="Pfam" id="PF03606">
    <property type="entry name" value="DcuC"/>
    <property type="match status" value="1"/>
</dbReference>
<feature type="transmembrane region" description="Helical" evidence="7">
    <location>
        <begin position="199"/>
        <end position="225"/>
    </location>
</feature>
<feature type="transmembrane region" description="Helical" evidence="7">
    <location>
        <begin position="25"/>
        <end position="48"/>
    </location>
</feature>
<feature type="region of interest" description="Disordered" evidence="6">
    <location>
        <begin position="1"/>
        <end position="23"/>
    </location>
</feature>
<gene>
    <name evidence="9" type="ORF">C1872_01160</name>
    <name evidence="8" type="ORF">GO726_00910</name>
</gene>
<evidence type="ECO:0000313" key="9">
    <source>
        <dbReference type="EMBL" id="RDB82123.1"/>
    </source>
</evidence>
<dbReference type="Proteomes" id="UP000253752">
    <property type="component" value="Unassembled WGS sequence"/>
</dbReference>
<evidence type="ECO:0000313" key="11">
    <source>
        <dbReference type="Proteomes" id="UP000436429"/>
    </source>
</evidence>
<feature type="transmembrane region" description="Helical" evidence="7">
    <location>
        <begin position="174"/>
        <end position="193"/>
    </location>
</feature>
<evidence type="ECO:0000256" key="7">
    <source>
        <dbReference type="SAM" id="Phobius"/>
    </source>
</evidence>
<dbReference type="OMA" id="TATILHW"/>
<protein>
    <submittedName>
        <fullName evidence="8">TRAP transporter large permease subunit</fullName>
    </submittedName>
    <submittedName>
        <fullName evidence="9">YfcC family protein</fullName>
    </submittedName>
</protein>
<dbReference type="EMBL" id="PPTX01000001">
    <property type="protein sequence ID" value="RDB82123.1"/>
    <property type="molecule type" value="Genomic_DNA"/>
</dbReference>
<feature type="compositionally biased region" description="Polar residues" evidence="6">
    <location>
        <begin position="1"/>
        <end position="13"/>
    </location>
</feature>
<feature type="transmembrane region" description="Helical" evidence="7">
    <location>
        <begin position="413"/>
        <end position="436"/>
    </location>
</feature>
<keyword evidence="3 7" id="KW-0812">Transmembrane</keyword>
<evidence type="ECO:0000256" key="3">
    <source>
        <dbReference type="ARBA" id="ARBA00022692"/>
    </source>
</evidence>
<evidence type="ECO:0000313" key="10">
    <source>
        <dbReference type="Proteomes" id="UP000253752"/>
    </source>
</evidence>
<dbReference type="InterPro" id="IPR051679">
    <property type="entry name" value="DASS-Related_Transporters"/>
</dbReference>
<accession>A0A369MXP8</accession>
<evidence type="ECO:0000256" key="5">
    <source>
        <dbReference type="ARBA" id="ARBA00023136"/>
    </source>
</evidence>
<evidence type="ECO:0000256" key="6">
    <source>
        <dbReference type="SAM" id="MobiDB-lite"/>
    </source>
</evidence>
<name>A0A369MXP8_EGGLN</name>
<dbReference type="EMBL" id="WPOM01000001">
    <property type="protein sequence ID" value="MVN31741.1"/>
    <property type="molecule type" value="Genomic_DNA"/>
</dbReference>
<feature type="transmembrane region" description="Helical" evidence="7">
    <location>
        <begin position="471"/>
        <end position="490"/>
    </location>
</feature>
<proteinExistence type="predicted"/>
<feature type="transmembrane region" description="Helical" evidence="7">
    <location>
        <begin position="257"/>
        <end position="276"/>
    </location>
</feature>
<feature type="transmembrane region" description="Helical" evidence="7">
    <location>
        <begin position="443"/>
        <end position="465"/>
    </location>
</feature>
<evidence type="ECO:0000256" key="1">
    <source>
        <dbReference type="ARBA" id="ARBA00004651"/>
    </source>
</evidence>
<keyword evidence="5 7" id="KW-0472">Membrane</keyword>
<dbReference type="GO" id="GO:0005886">
    <property type="term" value="C:plasma membrane"/>
    <property type="evidence" value="ECO:0007669"/>
    <property type="project" value="UniProtKB-SubCell"/>
</dbReference>
<evidence type="ECO:0000256" key="4">
    <source>
        <dbReference type="ARBA" id="ARBA00022989"/>
    </source>
</evidence>
<organism evidence="9 10">
    <name type="scientific">Eggerthella lenta</name>
    <name type="common">Eubacterium lentum</name>
    <dbReference type="NCBI Taxonomy" id="84112"/>
    <lineage>
        <taxon>Bacteria</taxon>
        <taxon>Bacillati</taxon>
        <taxon>Actinomycetota</taxon>
        <taxon>Coriobacteriia</taxon>
        <taxon>Eggerthellales</taxon>
        <taxon>Eggerthellaceae</taxon>
        <taxon>Eggerthella</taxon>
    </lineage>
</organism>
<reference evidence="9 10" key="1">
    <citation type="journal article" date="2018" name="Elife">
        <title>Discovery and characterization of a prevalent human gut bacterial enzyme sufficient for the inactivation of a family of plant toxins.</title>
        <authorList>
            <person name="Koppel N."/>
            <person name="Bisanz J.E."/>
            <person name="Pandelia M.E."/>
            <person name="Turnbaugh P.J."/>
            <person name="Balskus E.P."/>
        </authorList>
    </citation>
    <scope>NUCLEOTIDE SEQUENCE [LARGE SCALE GENOMIC DNA]</scope>
    <source>
        <strain evidence="9 10">MR1 #12</strain>
    </source>
</reference>
<sequence length="528" mass="56357">MSTEAVLPTSTASPKEGPPKKKRKLSFPTAFTILFALTIVAVAATWFVPAGQYAKLAYNADAGTLQITSPQGAVSEEPATQETLDAIGVNIGIDQFTSGALSKPISVPNTYERLEQQPKGIADITVSMVSGTVEAADIMVFILVLGGLIGVVNASGAFESGLMALTKKTKGHEFLLVFLVSALMVLGGTTCGLEEEAVAFYPILVPIFLALGYDSIICVGAIFLAGSMGTTFSTINPFSVVIASNAAGVNFTQGIEWRIAGCVVGAIVVIAYLYWYSRKIKANPAFSYTYEDREKFAKLYNVEAGETKEARATGFTLKKKAILVLFVAAFPIMVWGVVSQGWWFPQMAASFLAIAIIIMFLSGIAEKKVVDAFIHGASSLVGVSLIIGLARGINLIMEQGLISDTLLFWSSGLVHGMTGPVFILVMMLIFFLLGFVVPSSSGLAVLSMPIMAPLADTVGIPRSVVVCAYQWGQYAMLYLAPTGLVLATLTMLDMKYSKWLKFVWPMVLFVLIFGGILLVAQVLVYGAA</sequence>
<comment type="caution">
    <text evidence="9">The sequence shown here is derived from an EMBL/GenBank/DDBJ whole genome shotgun (WGS) entry which is preliminary data.</text>
</comment>
<dbReference type="InterPro" id="IPR018385">
    <property type="entry name" value="C4_dicarb_anaerob_car-like"/>
</dbReference>
<dbReference type="PANTHER" id="PTHR43652">
    <property type="entry name" value="BASIC AMINO ACID ANTIPORTER YFCC-RELATED"/>
    <property type="match status" value="1"/>
</dbReference>
<feature type="transmembrane region" description="Helical" evidence="7">
    <location>
        <begin position="321"/>
        <end position="338"/>
    </location>
</feature>
<keyword evidence="4 7" id="KW-1133">Transmembrane helix</keyword>
<reference evidence="8 11" key="2">
    <citation type="submission" date="2019-11" db="EMBL/GenBank/DDBJ databases">
        <title>Whole genome shotgun sequencing (WGS) data from Adlercreutzia equolifaciens ResAG-91, Eggerthella lenta MRI-F36, MRI-F37, MRI-F40, ResAG-49, ResAG-88, ResAG-121, ResAG-145, and Gordonibacter sp. ResAG-5, ResAG-26, ResAG-43, ResAG-50, ResAG-59.</title>
        <authorList>
            <person name="Stoll D.A."/>
            <person name="Danylec N."/>
            <person name="Franz C.M.A.P."/>
            <person name="Huch M."/>
        </authorList>
    </citation>
    <scope>NUCLEOTIDE SEQUENCE [LARGE SCALE GENOMIC DNA]</scope>
    <source>
        <strain evidence="8 11">ResAG-88</strain>
    </source>
</reference>